<evidence type="ECO:0000313" key="4">
    <source>
        <dbReference type="EMBL" id="QER87830.1"/>
    </source>
</evidence>
<dbReference type="Proteomes" id="UP000324308">
    <property type="component" value="Chromosome"/>
</dbReference>
<evidence type="ECO:0000256" key="1">
    <source>
        <dbReference type="ARBA" id="ARBA00009013"/>
    </source>
</evidence>
<evidence type="ECO:0000256" key="2">
    <source>
        <dbReference type="RuleBase" id="RU003749"/>
    </source>
</evidence>
<dbReference type="CDD" id="cd07043">
    <property type="entry name" value="STAS_anti-anti-sigma_factors"/>
    <property type="match status" value="1"/>
</dbReference>
<dbReference type="InterPro" id="IPR002645">
    <property type="entry name" value="STAS_dom"/>
</dbReference>
<dbReference type="PROSITE" id="PS50801">
    <property type="entry name" value="STAS"/>
    <property type="match status" value="1"/>
</dbReference>
<comment type="similarity">
    <text evidence="1 2">Belongs to the anti-sigma-factor antagonist family.</text>
</comment>
<dbReference type="NCBIfam" id="TIGR00377">
    <property type="entry name" value="ant_ant_sig"/>
    <property type="match status" value="1"/>
</dbReference>
<dbReference type="RefSeq" id="WP_150155541.1">
    <property type="nucleotide sequence ID" value="NZ_CP043959.1"/>
</dbReference>
<dbReference type="PANTHER" id="PTHR33495">
    <property type="entry name" value="ANTI-SIGMA FACTOR ANTAGONIST TM_1081-RELATED-RELATED"/>
    <property type="match status" value="1"/>
</dbReference>
<dbReference type="SUPFAM" id="SSF52091">
    <property type="entry name" value="SpoIIaa-like"/>
    <property type="match status" value="1"/>
</dbReference>
<evidence type="ECO:0000313" key="5">
    <source>
        <dbReference type="Proteomes" id="UP000324308"/>
    </source>
</evidence>
<sequence length="126" mass="13186">MSEPDKTFAVTPRPSASGPYVLEVVGELDHHSAPVLSEAVNEAPFGPLGVVLDLSGLTFCDSTGITVFVTAHRRSQAAGSSLGLAGVSPSQMRVLQMVGLDEVFTFHADVDEAVRAARSPLPEAHC</sequence>
<gene>
    <name evidence="4" type="ORF">F3L20_20070</name>
</gene>
<dbReference type="EMBL" id="CP043959">
    <property type="protein sequence ID" value="QER87830.1"/>
    <property type="molecule type" value="Genomic_DNA"/>
</dbReference>
<organism evidence="4 5">
    <name type="scientific">Streptomyces tendae</name>
    <dbReference type="NCBI Taxonomy" id="1932"/>
    <lineage>
        <taxon>Bacteria</taxon>
        <taxon>Bacillati</taxon>
        <taxon>Actinomycetota</taxon>
        <taxon>Actinomycetes</taxon>
        <taxon>Kitasatosporales</taxon>
        <taxon>Streptomycetaceae</taxon>
        <taxon>Streptomyces</taxon>
    </lineage>
</organism>
<dbReference type="InterPro" id="IPR003658">
    <property type="entry name" value="Anti-sigma_ant"/>
</dbReference>
<proteinExistence type="inferred from homology"/>
<name>A0ABX5ZT71_STRTE</name>
<accession>A0ABX5ZT71</accession>
<protein>
    <recommendedName>
        <fullName evidence="2">Anti-sigma factor antagonist</fullName>
    </recommendedName>
</protein>
<keyword evidence="5" id="KW-1185">Reference proteome</keyword>
<feature type="domain" description="STAS" evidence="3">
    <location>
        <begin position="21"/>
        <end position="117"/>
    </location>
</feature>
<dbReference type="Gene3D" id="3.30.750.24">
    <property type="entry name" value="STAS domain"/>
    <property type="match status" value="1"/>
</dbReference>
<dbReference type="Pfam" id="PF01740">
    <property type="entry name" value="STAS"/>
    <property type="match status" value="1"/>
</dbReference>
<dbReference type="InterPro" id="IPR036513">
    <property type="entry name" value="STAS_dom_sf"/>
</dbReference>
<reference evidence="4 5" key="1">
    <citation type="submission" date="2019-09" db="EMBL/GenBank/DDBJ databases">
        <title>Draft genome sequence of the Ebosin-producing strain Streptomyces sp. 139.</title>
        <authorList>
            <person name="Ai L."/>
            <person name="Geng M."/>
            <person name="Ma M."/>
            <person name="Bai L."/>
        </authorList>
    </citation>
    <scope>NUCLEOTIDE SEQUENCE [LARGE SCALE GENOMIC DNA]</scope>
    <source>
        <strain evidence="4 5">139</strain>
    </source>
</reference>
<dbReference type="PANTHER" id="PTHR33495:SF2">
    <property type="entry name" value="ANTI-SIGMA FACTOR ANTAGONIST TM_1081-RELATED"/>
    <property type="match status" value="1"/>
</dbReference>
<evidence type="ECO:0000259" key="3">
    <source>
        <dbReference type="PROSITE" id="PS50801"/>
    </source>
</evidence>